<proteinExistence type="predicted"/>
<reference evidence="1" key="2">
    <citation type="submission" date="2022-06" db="UniProtKB">
        <authorList>
            <consortium name="EnsemblMetazoa"/>
        </authorList>
    </citation>
    <scope>IDENTIFICATION</scope>
    <source>
        <strain evidence="1">PS312</strain>
    </source>
</reference>
<accession>A0A2A6BY48</accession>
<evidence type="ECO:0000313" key="2">
    <source>
        <dbReference type="Proteomes" id="UP000005239"/>
    </source>
</evidence>
<dbReference type="AlphaFoldDB" id="A0A2A6BY48"/>
<dbReference type="EnsemblMetazoa" id="PPA39784.1">
    <property type="protein sequence ID" value="PPA39784.1"/>
    <property type="gene ID" value="WBGene00278153"/>
</dbReference>
<protein>
    <submittedName>
        <fullName evidence="1">Uncharacterized protein</fullName>
    </submittedName>
</protein>
<name>A0A2A6BY48_PRIPA</name>
<sequence length="98" mass="11470">MVASIYSLSSIISLYRYMIRCLSERLKGDNNMTEVEHRMKDRRKQICVNNVIAKWRDVDAKAYEVTYECMAGGCQSNQDAIIALDNCFYEKFKDQIKQ</sequence>
<dbReference type="Proteomes" id="UP000005239">
    <property type="component" value="Unassembled WGS sequence"/>
</dbReference>
<accession>A0A8R1Z361</accession>
<reference evidence="2" key="1">
    <citation type="journal article" date="2008" name="Nat. Genet.">
        <title>The Pristionchus pacificus genome provides a unique perspective on nematode lifestyle and parasitism.</title>
        <authorList>
            <person name="Dieterich C."/>
            <person name="Clifton S.W."/>
            <person name="Schuster L.N."/>
            <person name="Chinwalla A."/>
            <person name="Delehaunty K."/>
            <person name="Dinkelacker I."/>
            <person name="Fulton L."/>
            <person name="Fulton R."/>
            <person name="Godfrey J."/>
            <person name="Minx P."/>
            <person name="Mitreva M."/>
            <person name="Roeseler W."/>
            <person name="Tian H."/>
            <person name="Witte H."/>
            <person name="Yang S.P."/>
            <person name="Wilson R.K."/>
            <person name="Sommer R.J."/>
        </authorList>
    </citation>
    <scope>NUCLEOTIDE SEQUENCE [LARGE SCALE GENOMIC DNA]</scope>
    <source>
        <strain evidence="2">PS312</strain>
    </source>
</reference>
<keyword evidence="2" id="KW-1185">Reference proteome</keyword>
<gene>
    <name evidence="1" type="primary">WBGene00278153</name>
</gene>
<organism evidence="1 2">
    <name type="scientific">Pristionchus pacificus</name>
    <name type="common">Parasitic nematode worm</name>
    <dbReference type="NCBI Taxonomy" id="54126"/>
    <lineage>
        <taxon>Eukaryota</taxon>
        <taxon>Metazoa</taxon>
        <taxon>Ecdysozoa</taxon>
        <taxon>Nematoda</taxon>
        <taxon>Chromadorea</taxon>
        <taxon>Rhabditida</taxon>
        <taxon>Rhabditina</taxon>
        <taxon>Diplogasteromorpha</taxon>
        <taxon>Diplogasteroidea</taxon>
        <taxon>Neodiplogasteridae</taxon>
        <taxon>Pristionchus</taxon>
    </lineage>
</organism>
<evidence type="ECO:0000313" key="1">
    <source>
        <dbReference type="EnsemblMetazoa" id="PPA39784.1"/>
    </source>
</evidence>